<gene>
    <name evidence="1" type="ORF">BECKTC1821D_GA0114238_10235</name>
    <name evidence="2" type="ORF">BECKTC1821F_GA0114240_10729</name>
</gene>
<name>A0A450YTW1_9GAMM</name>
<reference evidence="1" key="1">
    <citation type="submission" date="2019-02" db="EMBL/GenBank/DDBJ databases">
        <authorList>
            <person name="Gruber-Vodicka R. H."/>
            <person name="Seah K. B. B."/>
        </authorList>
    </citation>
    <scope>NUCLEOTIDE SEQUENCE</scope>
    <source>
        <strain evidence="1">BECK_BZ123</strain>
        <strain evidence="2">BECK_BZ126</strain>
    </source>
</reference>
<accession>A0A450YTW1</accession>
<evidence type="ECO:0000313" key="1">
    <source>
        <dbReference type="EMBL" id="VFK44966.1"/>
    </source>
</evidence>
<dbReference type="EMBL" id="CAADFS010000023">
    <property type="protein sequence ID" value="VFK44966.1"/>
    <property type="molecule type" value="Genomic_DNA"/>
</dbReference>
<dbReference type="InterPro" id="IPR038706">
    <property type="entry name" value="Type_VI_SciN-like_sf"/>
</dbReference>
<dbReference type="InterPro" id="IPR017734">
    <property type="entry name" value="T6SS_SciN"/>
</dbReference>
<proteinExistence type="predicted"/>
<evidence type="ECO:0000313" key="2">
    <source>
        <dbReference type="EMBL" id="VFK62280.1"/>
    </source>
</evidence>
<dbReference type="PANTHER" id="PTHR37625">
    <property type="entry name" value="OUTER MEMBRANE LIPOPROTEIN-RELATED"/>
    <property type="match status" value="1"/>
</dbReference>
<dbReference type="NCBIfam" id="TIGR03352">
    <property type="entry name" value="VI_chp_3"/>
    <property type="match status" value="1"/>
</dbReference>
<organism evidence="1">
    <name type="scientific">Candidatus Kentrum sp. TC</name>
    <dbReference type="NCBI Taxonomy" id="2126339"/>
    <lineage>
        <taxon>Bacteria</taxon>
        <taxon>Pseudomonadati</taxon>
        <taxon>Pseudomonadota</taxon>
        <taxon>Gammaproteobacteria</taxon>
        <taxon>Candidatus Kentrum</taxon>
    </lineage>
</organism>
<protein>
    <submittedName>
        <fullName evidence="1">Type VI secretion system protein VasD</fullName>
    </submittedName>
</protein>
<dbReference type="EMBL" id="CAADFW010000072">
    <property type="protein sequence ID" value="VFK62280.1"/>
    <property type="molecule type" value="Genomic_DNA"/>
</dbReference>
<sequence>MFQFPFFALLALVVSGCCTTSEESQPHARALLQTDIIVSESSNSNSNGRPAPMTVRIYQLESGSGFEKADFQSLRDNDEKVLGADLLFKEERDVHPGTRIPIKQKLRETARYLGVMVDFRDFQNAKWRALTKLPAESGTPLTIEIGDSSVSVRQQRK</sequence>
<dbReference type="Pfam" id="PF12790">
    <property type="entry name" value="T6SS-SciN"/>
    <property type="match status" value="1"/>
</dbReference>
<dbReference type="Gene3D" id="2.60.40.4150">
    <property type="entry name" value="Type VI secretion system, lipoprotein SciN"/>
    <property type="match status" value="1"/>
</dbReference>
<dbReference type="PANTHER" id="PTHR37625:SF4">
    <property type="entry name" value="OUTER MEMBRANE LIPOPROTEIN"/>
    <property type="match status" value="1"/>
</dbReference>
<dbReference type="AlphaFoldDB" id="A0A450YTW1"/>